<accession>A0A6I1EZF1</accession>
<dbReference type="Gene3D" id="1.10.530.10">
    <property type="match status" value="1"/>
</dbReference>
<comment type="caution">
    <text evidence="3">The sequence shown here is derived from an EMBL/GenBank/DDBJ whole genome shotgun (WGS) entry which is preliminary data.</text>
</comment>
<sequence>MAEAEQLTTWAVEIGAGFDVDPLLILAVAAVESSFNPKAKSGAGAEGLMQVMTRVHAEKFHAFGGPQAALAPYPSMVVGTSILSRLITRTGSVQKALKFYFGAANQPSDGGYSERVFKERSRMRVAAGGDSDHAVQLSRKKRTGPEFAQTRAGVKQLGFRKWTEVTGIVETKLAQNEGKVRQLQASSDDAQKRSAEPLENAPGDAGGPTRLN</sequence>
<proteinExistence type="predicted"/>
<evidence type="ECO:0000259" key="2">
    <source>
        <dbReference type="Pfam" id="PF01464"/>
    </source>
</evidence>
<protein>
    <submittedName>
        <fullName evidence="3">Transglycosylase SLT domain-containing protein</fullName>
    </submittedName>
</protein>
<dbReference type="SUPFAM" id="SSF53955">
    <property type="entry name" value="Lysozyme-like"/>
    <property type="match status" value="1"/>
</dbReference>
<dbReference type="AlphaFoldDB" id="A0A6I1EZF1"/>
<dbReference type="EMBL" id="WEHX01000020">
    <property type="protein sequence ID" value="KAB7661336.1"/>
    <property type="molecule type" value="Genomic_DNA"/>
</dbReference>
<dbReference type="Proteomes" id="UP000430564">
    <property type="component" value="Unassembled WGS sequence"/>
</dbReference>
<name>A0A6I1EZF1_9BURK</name>
<feature type="domain" description="Transglycosylase SLT" evidence="2">
    <location>
        <begin position="18"/>
        <end position="100"/>
    </location>
</feature>
<evidence type="ECO:0000313" key="3">
    <source>
        <dbReference type="EMBL" id="KAB7661336.1"/>
    </source>
</evidence>
<dbReference type="Pfam" id="PF01464">
    <property type="entry name" value="SLT"/>
    <property type="match status" value="1"/>
</dbReference>
<reference evidence="3 4" key="1">
    <citation type="submission" date="2019-10" db="EMBL/GenBank/DDBJ databases">
        <title>Genome diversity of Sutterella seckii.</title>
        <authorList>
            <person name="Chaplin A.V."/>
            <person name="Sokolova S.R."/>
            <person name="Mosin K.A."/>
            <person name="Ivanova E.L."/>
            <person name="Kochetkova T.O."/>
            <person name="Goltsov A.Y."/>
            <person name="Trofimov D.Y."/>
            <person name="Efimov B.A."/>
        </authorList>
    </citation>
    <scope>NUCLEOTIDE SEQUENCE [LARGE SCALE GENOMIC DNA]</scope>
    <source>
        <strain evidence="3 4">ASD393</strain>
    </source>
</reference>
<evidence type="ECO:0000256" key="1">
    <source>
        <dbReference type="SAM" id="MobiDB-lite"/>
    </source>
</evidence>
<evidence type="ECO:0000313" key="4">
    <source>
        <dbReference type="Proteomes" id="UP000430564"/>
    </source>
</evidence>
<dbReference type="InterPro" id="IPR023346">
    <property type="entry name" value="Lysozyme-like_dom_sf"/>
</dbReference>
<gene>
    <name evidence="3" type="ORF">GBM95_04900</name>
</gene>
<dbReference type="InterPro" id="IPR008258">
    <property type="entry name" value="Transglycosylase_SLT_dom_1"/>
</dbReference>
<dbReference type="OrthoDB" id="9815002at2"/>
<feature type="region of interest" description="Disordered" evidence="1">
    <location>
        <begin position="176"/>
        <end position="212"/>
    </location>
</feature>
<organism evidence="3 4">
    <name type="scientific">Sutterella seckii</name>
    <dbReference type="NCBI Taxonomy" id="1944635"/>
    <lineage>
        <taxon>Bacteria</taxon>
        <taxon>Pseudomonadati</taxon>
        <taxon>Pseudomonadota</taxon>
        <taxon>Betaproteobacteria</taxon>
        <taxon>Burkholderiales</taxon>
        <taxon>Sutterellaceae</taxon>
        <taxon>Sutterella</taxon>
    </lineage>
</organism>